<dbReference type="GO" id="GO:0004519">
    <property type="term" value="F:endonuclease activity"/>
    <property type="evidence" value="ECO:0007669"/>
    <property type="project" value="UniProtKB-KW"/>
</dbReference>
<gene>
    <name evidence="2" type="ORF">QE412_001583</name>
</gene>
<sequence>MSDDPGRMQTRSPLPEALSTSALREAGLTRRDISNAVRQGRLIRLRLGRYAPEHTPEIFVDAARWGGRVDCISLLAHLGVFVHTHDGPHVQIDRHATRLPPRPARVRCHWRTSSAPATSLAVEVEEALAQAVLCQPARHAIATLDSAWHLGVVDVDGINEVFRRLPRTFQVLRTLLDPRSEAGVETLVRLILRTLGHRAELQVVIEGVGRVDLLVDGWLIVECDSRQFHSGWESHVRDRRRDAAALAQGYCTVRLLAVDVLSRPDAVRLQLQDILDRGPAVPRSGGSGRRPRIDARPRRPTWL</sequence>
<keyword evidence="2" id="KW-0378">Hydrolase</keyword>
<reference evidence="2 3" key="1">
    <citation type="submission" date="2023-07" db="EMBL/GenBank/DDBJ databases">
        <title>Functional and genomic diversity of the sorghum phyllosphere microbiome.</title>
        <authorList>
            <person name="Shade A."/>
        </authorList>
    </citation>
    <scope>NUCLEOTIDE SEQUENCE [LARGE SCALE GENOMIC DNA]</scope>
    <source>
        <strain evidence="2 3">SORGH_AS_1207</strain>
    </source>
</reference>
<organism evidence="2 3">
    <name type="scientific">Microbacterium trichothecenolyticum</name>
    <name type="common">Aureobacterium trichothecenolyticum</name>
    <dbReference type="NCBI Taxonomy" id="69370"/>
    <lineage>
        <taxon>Bacteria</taxon>
        <taxon>Bacillati</taxon>
        <taxon>Actinomycetota</taxon>
        <taxon>Actinomycetes</taxon>
        <taxon>Micrococcales</taxon>
        <taxon>Microbacteriaceae</taxon>
        <taxon>Microbacterium</taxon>
    </lineage>
</organism>
<dbReference type="Proteomes" id="UP001226691">
    <property type="component" value="Unassembled WGS sequence"/>
</dbReference>
<keyword evidence="3" id="KW-1185">Reference proteome</keyword>
<name>A0ABU0TTL2_MICTR</name>
<keyword evidence="2" id="KW-0540">Nuclease</keyword>
<evidence type="ECO:0000313" key="2">
    <source>
        <dbReference type="EMBL" id="MDQ1123010.1"/>
    </source>
</evidence>
<feature type="region of interest" description="Disordered" evidence="1">
    <location>
        <begin position="279"/>
        <end position="303"/>
    </location>
</feature>
<dbReference type="EMBL" id="JAUTBF010000001">
    <property type="protein sequence ID" value="MDQ1123010.1"/>
    <property type="molecule type" value="Genomic_DNA"/>
</dbReference>
<proteinExistence type="predicted"/>
<evidence type="ECO:0000313" key="3">
    <source>
        <dbReference type="Proteomes" id="UP001226691"/>
    </source>
</evidence>
<comment type="caution">
    <text evidence="2">The sequence shown here is derived from an EMBL/GenBank/DDBJ whole genome shotgun (WGS) entry which is preliminary data.</text>
</comment>
<evidence type="ECO:0000256" key="1">
    <source>
        <dbReference type="SAM" id="MobiDB-lite"/>
    </source>
</evidence>
<protein>
    <submittedName>
        <fullName evidence="2">Very-short-patch-repair endonuclease</fullName>
    </submittedName>
</protein>
<dbReference type="Gene3D" id="3.40.960.10">
    <property type="entry name" value="VSR Endonuclease"/>
    <property type="match status" value="1"/>
</dbReference>
<keyword evidence="2" id="KW-0255">Endonuclease</keyword>
<accession>A0ABU0TTL2</accession>